<feature type="compositionally biased region" description="Basic residues" evidence="1">
    <location>
        <begin position="1"/>
        <end position="16"/>
    </location>
</feature>
<accession>A0A5S9BZ26</accession>
<reference evidence="2 3" key="1">
    <citation type="journal article" date="2019" name="Arch. Virol.">
        <title>A novel jumbo Tenacibaculum maritimum lytic phage with head-fiber-like appendages.</title>
        <authorList>
            <person name="Kawato Y."/>
            <person name="Istiqomah I."/>
            <person name="Gaafar A.Y."/>
            <person name="Hanaoka M."/>
            <person name="Ishimaru K."/>
            <person name="Yasuike M."/>
            <person name="Nishiki I."/>
            <person name="Nakamura Y."/>
            <person name="Fujiwara A."/>
            <person name="Nakai T."/>
        </authorList>
    </citation>
    <scope>NUCLEOTIDE SEQUENCE [LARGE SCALE GENOMIC DNA]</scope>
    <source>
        <strain evidence="2 3">PTm1</strain>
    </source>
</reference>
<keyword evidence="3" id="KW-1185">Reference proteome</keyword>
<sequence length="90" mass="10187">MAKSKTRKGHRKRVAKRNTQVKANTNRLFKEFEKNMELAKTQRNLEREYTKEIAKENTAGESADALKTTAPDIGLDTTSAMLNAMKTTID</sequence>
<proteinExistence type="predicted"/>
<dbReference type="GeneID" id="55802942"/>
<evidence type="ECO:0000313" key="3">
    <source>
        <dbReference type="Proteomes" id="UP000422648"/>
    </source>
</evidence>
<dbReference type="Proteomes" id="UP000422648">
    <property type="component" value="Segment"/>
</dbReference>
<feature type="region of interest" description="Disordered" evidence="1">
    <location>
        <begin position="1"/>
        <end position="24"/>
    </location>
</feature>
<evidence type="ECO:0000256" key="1">
    <source>
        <dbReference type="SAM" id="MobiDB-lite"/>
    </source>
</evidence>
<dbReference type="KEGG" id="vg:55802942"/>
<organism evidence="2 3">
    <name type="scientific">Tenacibaculum phage PTm1</name>
    <dbReference type="NCBI Taxonomy" id="2547425"/>
    <lineage>
        <taxon>Viruses</taxon>
        <taxon>Duplodnaviria</taxon>
        <taxon>Heunggongvirae</taxon>
        <taxon>Uroviricota</taxon>
        <taxon>Caudoviricetes</taxon>
        <taxon>Shirahamavirus</taxon>
        <taxon>Shirahamavirus PTm1</taxon>
    </lineage>
</organism>
<dbReference type="RefSeq" id="YP_009873821.1">
    <property type="nucleotide sequence ID" value="NC_049340.1"/>
</dbReference>
<evidence type="ECO:0000313" key="2">
    <source>
        <dbReference type="EMBL" id="BBI90529.1"/>
    </source>
</evidence>
<name>A0A5S9BZ26_9CAUD</name>
<dbReference type="EMBL" id="AP019524">
    <property type="protein sequence ID" value="BBI90529.1"/>
    <property type="molecule type" value="Genomic_DNA"/>
</dbReference>
<protein>
    <submittedName>
        <fullName evidence="2">Uncharacterized protein</fullName>
    </submittedName>
</protein>